<keyword evidence="2" id="KW-1185">Reference proteome</keyword>
<dbReference type="OrthoDB" id="3481727at2"/>
<dbReference type="AlphaFoldDB" id="A0A1H5QC05"/>
<sequence length="123" mass="13556">MTTAGEKFAHALAARDSAGLHAVLAGEVDFAALTPGRHWNATDPAEIVDDVIFGRWFGPDRTIHELCSVTTGRVADCERVTYRLRVERDGADHLVEQQAYYTVRNGEIGWLRVLCSGYRPLAG</sequence>
<evidence type="ECO:0008006" key="3">
    <source>
        <dbReference type="Google" id="ProtNLM"/>
    </source>
</evidence>
<gene>
    <name evidence="1" type="ORF">SAMN05421837_102333</name>
</gene>
<evidence type="ECO:0000313" key="2">
    <source>
        <dbReference type="Proteomes" id="UP000198878"/>
    </source>
</evidence>
<dbReference type="STRING" id="218821.SAMN05421837_102333"/>
<protein>
    <recommendedName>
        <fullName evidence="3">SnoaL-like domain-containing protein</fullName>
    </recommendedName>
</protein>
<evidence type="ECO:0000313" key="1">
    <source>
        <dbReference type="EMBL" id="SEF23652.1"/>
    </source>
</evidence>
<dbReference type="EMBL" id="FNUJ01000002">
    <property type="protein sequence ID" value="SEF23652.1"/>
    <property type="molecule type" value="Genomic_DNA"/>
</dbReference>
<dbReference type="RefSeq" id="WP_086681409.1">
    <property type="nucleotide sequence ID" value="NZ_FNUJ01000002.1"/>
</dbReference>
<proteinExistence type="predicted"/>
<accession>A0A1H5QC05</accession>
<reference evidence="2" key="1">
    <citation type="submission" date="2016-10" db="EMBL/GenBank/DDBJ databases">
        <authorList>
            <person name="Varghese N."/>
            <person name="Submissions S."/>
        </authorList>
    </citation>
    <scope>NUCLEOTIDE SEQUENCE [LARGE SCALE GENOMIC DNA]</scope>
    <source>
        <strain evidence="2">DSM 44654</strain>
    </source>
</reference>
<dbReference type="Proteomes" id="UP000198878">
    <property type="component" value="Unassembled WGS sequence"/>
</dbReference>
<organism evidence="1 2">
    <name type="scientific">Amycolatopsis pretoriensis</name>
    <dbReference type="NCBI Taxonomy" id="218821"/>
    <lineage>
        <taxon>Bacteria</taxon>
        <taxon>Bacillati</taxon>
        <taxon>Actinomycetota</taxon>
        <taxon>Actinomycetes</taxon>
        <taxon>Pseudonocardiales</taxon>
        <taxon>Pseudonocardiaceae</taxon>
        <taxon>Amycolatopsis</taxon>
    </lineage>
</organism>
<name>A0A1H5QC05_9PSEU</name>